<evidence type="ECO:0000256" key="1">
    <source>
        <dbReference type="SAM" id="MobiDB-lite"/>
    </source>
</evidence>
<reference evidence="3" key="1">
    <citation type="submission" date="2025-08" db="UniProtKB">
        <authorList>
            <consortium name="RefSeq"/>
        </authorList>
    </citation>
    <scope>IDENTIFICATION</scope>
    <source>
        <tissue evidence="3">Testes</tissue>
    </source>
</reference>
<dbReference type="InterPro" id="IPR008042">
    <property type="entry name" value="Retrotrans_Pao"/>
</dbReference>
<feature type="region of interest" description="Disordered" evidence="1">
    <location>
        <begin position="342"/>
        <end position="362"/>
    </location>
</feature>
<dbReference type="Pfam" id="PF05380">
    <property type="entry name" value="Peptidase_A17"/>
    <property type="match status" value="1"/>
</dbReference>
<dbReference type="PANTHER" id="PTHR47331:SF1">
    <property type="entry name" value="GAG-LIKE PROTEIN"/>
    <property type="match status" value="1"/>
</dbReference>
<gene>
    <name evidence="3" type="primary">LOC102805284</name>
</gene>
<protein>
    <submittedName>
        <fullName evidence="3">Uncharacterized protein LOC102805284</fullName>
    </submittedName>
</protein>
<evidence type="ECO:0000313" key="3">
    <source>
        <dbReference type="RefSeq" id="XP_006819972.1"/>
    </source>
</evidence>
<feature type="compositionally biased region" description="Polar residues" evidence="1">
    <location>
        <begin position="351"/>
        <end position="362"/>
    </location>
</feature>
<dbReference type="GeneID" id="102805284"/>
<feature type="non-terminal residue" evidence="3">
    <location>
        <position position="362"/>
    </location>
</feature>
<accession>A0ABM0MIY1</accession>
<evidence type="ECO:0000313" key="2">
    <source>
        <dbReference type="Proteomes" id="UP000694865"/>
    </source>
</evidence>
<name>A0ABM0MIY1_SACKO</name>
<proteinExistence type="predicted"/>
<organism evidence="2 3">
    <name type="scientific">Saccoglossus kowalevskii</name>
    <name type="common">Acorn worm</name>
    <dbReference type="NCBI Taxonomy" id="10224"/>
    <lineage>
        <taxon>Eukaryota</taxon>
        <taxon>Metazoa</taxon>
        <taxon>Hemichordata</taxon>
        <taxon>Enteropneusta</taxon>
        <taxon>Harrimaniidae</taxon>
        <taxon>Saccoglossus</taxon>
    </lineage>
</organism>
<feature type="non-terminal residue" evidence="3">
    <location>
        <position position="1"/>
    </location>
</feature>
<dbReference type="PANTHER" id="PTHR47331">
    <property type="entry name" value="PHD-TYPE DOMAIN-CONTAINING PROTEIN"/>
    <property type="match status" value="1"/>
</dbReference>
<keyword evidence="2" id="KW-1185">Reference proteome</keyword>
<sequence length="362" mass="41789">ASEKGYRTVSYLRFINGKGMVHCALLMGKARVAPLKKVTIPRMELTATAISVRMDKIIKTELEYDIDEMFFWTDSLSVIRYCANETTRFHTFVANRINLIREGSQLSQWRYVDTKSNPADDSSRGLLVDDTLRTKRWLNGPQFLWKSETEWPRDETVSMVIPDGDPEVKKQMHSLIVNKQFGTDRLLSHFHFSNWRKLKITVGWLLVGKRNLQRLVGIRKVLKKSLSGTGNDLDEQDTTINDKMERLMMMSQSDSKKGLKLTPVTVEILRRAEQAIISYVQRQCFPEEIEALTYNTRLKRSSRLYKLDPIMRDGLIQVGGRLERARLPDSMKHHVVLPKDTPISHLRRHSQVSGASRQKCNA</sequence>
<dbReference type="Proteomes" id="UP000694865">
    <property type="component" value="Unplaced"/>
</dbReference>
<dbReference type="RefSeq" id="XP_006819972.1">
    <property type="nucleotide sequence ID" value="XM_006819909.1"/>
</dbReference>